<feature type="transmembrane region" description="Helical" evidence="6">
    <location>
        <begin position="298"/>
        <end position="315"/>
    </location>
</feature>
<dbReference type="GO" id="GO:0033281">
    <property type="term" value="C:TAT protein transport complex"/>
    <property type="evidence" value="ECO:0007669"/>
    <property type="project" value="TreeGrafter"/>
</dbReference>
<feature type="transmembrane region" description="Helical" evidence="6">
    <location>
        <begin position="245"/>
        <end position="268"/>
    </location>
</feature>
<dbReference type="HAMAP" id="MF_00902">
    <property type="entry name" value="TatC"/>
    <property type="match status" value="1"/>
</dbReference>
<dbReference type="AlphaFoldDB" id="A0A1W1EFK0"/>
<feature type="region of interest" description="Disordered" evidence="5">
    <location>
        <begin position="324"/>
        <end position="343"/>
    </location>
</feature>
<dbReference type="PANTHER" id="PTHR30371">
    <property type="entry name" value="SEC-INDEPENDENT PROTEIN TRANSLOCASE PROTEIN TATC"/>
    <property type="match status" value="1"/>
</dbReference>
<dbReference type="GO" id="GO:0009977">
    <property type="term" value="F:proton motive force dependent protein transmembrane transporter activity"/>
    <property type="evidence" value="ECO:0007669"/>
    <property type="project" value="TreeGrafter"/>
</dbReference>
<sequence>MFDDLRPHLVELRKRLGLSVLSVFIAFIIAFTFHNSILTWITKPLNNALTEVGRIIENQDKASWKIQMDESNTTVTVKESSSNIAKRLETKLNEAAAIADSKLSLILEDAAVAAKDLSHSLKVLDENLSDTKAHNDFEGKITTHQVGGAFFVALKVSFFAGLLGALPFILYQFWLFVSPGLYNEEKKMVIPFVVGGSVMFFIGVIFAYYIVTPFGFQFLITFGSFLYTPFINIEDYVGFFTKIMFGFGLAFELPVFAYFLALLGLITDRSMKDFFKYAVIIIFVVAALLTPPDILTQLLMAAPLVLLYGVSIYIVKVVNPYVEDDEDDEEDDDDNETNKPDSK</sequence>
<reference evidence="7" key="1">
    <citation type="submission" date="2016-10" db="EMBL/GenBank/DDBJ databases">
        <authorList>
            <person name="de Groot N.N."/>
        </authorList>
    </citation>
    <scope>NUCLEOTIDE SEQUENCE</scope>
</reference>
<evidence type="ECO:0000256" key="6">
    <source>
        <dbReference type="SAM" id="Phobius"/>
    </source>
</evidence>
<dbReference type="GO" id="GO:0043953">
    <property type="term" value="P:protein transport by the Tat complex"/>
    <property type="evidence" value="ECO:0007669"/>
    <property type="project" value="TreeGrafter"/>
</dbReference>
<dbReference type="NCBIfam" id="TIGR00945">
    <property type="entry name" value="tatC"/>
    <property type="match status" value="1"/>
</dbReference>
<feature type="transmembrane region" description="Helical" evidence="6">
    <location>
        <begin position="156"/>
        <end position="177"/>
    </location>
</feature>
<keyword evidence="4 6" id="KW-0472">Membrane</keyword>
<proteinExistence type="inferred from homology"/>
<evidence type="ECO:0000256" key="3">
    <source>
        <dbReference type="ARBA" id="ARBA00022989"/>
    </source>
</evidence>
<comment type="subcellular location">
    <subcellularLocation>
        <location evidence="1">Membrane</location>
        <topology evidence="1">Multi-pass membrane protein</topology>
    </subcellularLocation>
</comment>
<evidence type="ECO:0000256" key="2">
    <source>
        <dbReference type="ARBA" id="ARBA00022692"/>
    </source>
</evidence>
<evidence type="ECO:0000256" key="4">
    <source>
        <dbReference type="ARBA" id="ARBA00023136"/>
    </source>
</evidence>
<gene>
    <name evidence="7" type="ORF">MNB_SV-5-1487</name>
</gene>
<dbReference type="InterPro" id="IPR002033">
    <property type="entry name" value="TatC"/>
</dbReference>
<keyword evidence="2 6" id="KW-0812">Transmembrane</keyword>
<feature type="transmembrane region" description="Helical" evidence="6">
    <location>
        <begin position="274"/>
        <end position="291"/>
    </location>
</feature>
<protein>
    <submittedName>
        <fullName evidence="7">Twin-arginine translocation protein TatC</fullName>
    </submittedName>
</protein>
<organism evidence="7">
    <name type="scientific">hydrothermal vent metagenome</name>
    <dbReference type="NCBI Taxonomy" id="652676"/>
    <lineage>
        <taxon>unclassified sequences</taxon>
        <taxon>metagenomes</taxon>
        <taxon>ecological metagenomes</taxon>
    </lineage>
</organism>
<name>A0A1W1EFK0_9ZZZZ</name>
<feature type="transmembrane region" description="Helical" evidence="6">
    <location>
        <begin position="189"/>
        <end position="210"/>
    </location>
</feature>
<feature type="transmembrane region" description="Helical" evidence="6">
    <location>
        <begin position="20"/>
        <end position="41"/>
    </location>
</feature>
<dbReference type="GO" id="GO:0065002">
    <property type="term" value="P:intracellular protein transmembrane transport"/>
    <property type="evidence" value="ECO:0007669"/>
    <property type="project" value="TreeGrafter"/>
</dbReference>
<evidence type="ECO:0000313" key="7">
    <source>
        <dbReference type="EMBL" id="SFZ98814.1"/>
    </source>
</evidence>
<feature type="compositionally biased region" description="Acidic residues" evidence="5">
    <location>
        <begin position="324"/>
        <end position="335"/>
    </location>
</feature>
<evidence type="ECO:0000256" key="1">
    <source>
        <dbReference type="ARBA" id="ARBA00004141"/>
    </source>
</evidence>
<dbReference type="PANTHER" id="PTHR30371:SF0">
    <property type="entry name" value="SEC-INDEPENDENT PROTEIN TRANSLOCASE PROTEIN TATC, CHLOROPLASTIC-RELATED"/>
    <property type="match status" value="1"/>
</dbReference>
<feature type="transmembrane region" description="Helical" evidence="6">
    <location>
        <begin position="216"/>
        <end position="233"/>
    </location>
</feature>
<accession>A0A1W1EFK0</accession>
<dbReference type="Pfam" id="PF00902">
    <property type="entry name" value="TatC"/>
    <property type="match status" value="1"/>
</dbReference>
<evidence type="ECO:0000256" key="5">
    <source>
        <dbReference type="SAM" id="MobiDB-lite"/>
    </source>
</evidence>
<keyword evidence="3 6" id="KW-1133">Transmembrane helix</keyword>
<dbReference type="InterPro" id="IPR019820">
    <property type="entry name" value="Sec-indep_translocase_CS"/>
</dbReference>
<dbReference type="PROSITE" id="PS01218">
    <property type="entry name" value="TATC"/>
    <property type="match status" value="1"/>
</dbReference>
<dbReference type="EMBL" id="FPKX01000060">
    <property type="protein sequence ID" value="SFZ98814.1"/>
    <property type="molecule type" value="Genomic_DNA"/>
</dbReference>